<dbReference type="AlphaFoldDB" id="A0A0X8E2M3"/>
<proteinExistence type="predicted"/>
<feature type="transmembrane region" description="Helical" evidence="1">
    <location>
        <begin position="93"/>
        <end position="112"/>
    </location>
</feature>
<dbReference type="Proteomes" id="UP000058305">
    <property type="component" value="Chromosome"/>
</dbReference>
<feature type="transmembrane region" description="Helical" evidence="1">
    <location>
        <begin position="62"/>
        <end position="81"/>
    </location>
</feature>
<reference evidence="2 3" key="1">
    <citation type="journal article" date="2016" name="J. Biotechnol.">
        <title>First complete genome sequence of a species in the genus Microterricola, an extremophilic cold active enzyme producing bacterial strain ERGS5:02 isolated from Sikkim Himalaya.</title>
        <authorList>
            <person name="Himanshu"/>
            <person name="Swarnkar M.K."/>
            <person name="Singh D."/>
            <person name="Kumar R."/>
        </authorList>
    </citation>
    <scope>NUCLEOTIDE SEQUENCE [LARGE SCALE GENOMIC DNA]</scope>
    <source>
        <strain evidence="2 3">ERGS5:02</strain>
    </source>
</reference>
<gene>
    <name evidence="2" type="ORF">AWU67_11180</name>
</gene>
<organism evidence="2 3">
    <name type="scientific">Microterricola viridarii</name>
    <dbReference type="NCBI Taxonomy" id="412690"/>
    <lineage>
        <taxon>Bacteria</taxon>
        <taxon>Bacillati</taxon>
        <taxon>Actinomycetota</taxon>
        <taxon>Actinomycetes</taxon>
        <taxon>Micrococcales</taxon>
        <taxon>Microbacteriaceae</taxon>
        <taxon>Microterricola</taxon>
    </lineage>
</organism>
<feature type="transmembrane region" description="Helical" evidence="1">
    <location>
        <begin position="177"/>
        <end position="196"/>
    </location>
</feature>
<keyword evidence="1" id="KW-0812">Transmembrane</keyword>
<dbReference type="EMBL" id="CP014145">
    <property type="protein sequence ID" value="AMB59335.1"/>
    <property type="molecule type" value="Genomic_DNA"/>
</dbReference>
<evidence type="ECO:0000313" key="3">
    <source>
        <dbReference type="Proteomes" id="UP000058305"/>
    </source>
</evidence>
<evidence type="ECO:0000313" key="2">
    <source>
        <dbReference type="EMBL" id="AMB59335.1"/>
    </source>
</evidence>
<feature type="transmembrane region" description="Helical" evidence="1">
    <location>
        <begin position="132"/>
        <end position="156"/>
    </location>
</feature>
<sequence>MLTTVCLSGALLLTAVSLGCLSAPSGRHRRSWRVLPAAALMAVSTVAMMAPVLVPALPAGSAGWPIGWAAVMLCAALLALLNRRRRPESAMTAASSMVMALMWLAMGAAEATTSSASGVDGPVSGHLHAGAAAAPFALLLGVVAVLSAALLTALAVHTCWHQREAARGIRLASLHHPTMALGMVLMGLGMSAPAVLG</sequence>
<keyword evidence="1" id="KW-0472">Membrane</keyword>
<accession>A0A0X8E2M3</accession>
<evidence type="ECO:0008006" key="4">
    <source>
        <dbReference type="Google" id="ProtNLM"/>
    </source>
</evidence>
<feature type="transmembrane region" description="Helical" evidence="1">
    <location>
        <begin position="6"/>
        <end position="23"/>
    </location>
</feature>
<protein>
    <recommendedName>
        <fullName evidence="4">DUF5134 domain-containing protein</fullName>
    </recommendedName>
</protein>
<name>A0A0X8E2M3_9MICO</name>
<dbReference type="RefSeq" id="WP_067228938.1">
    <property type="nucleotide sequence ID" value="NZ_CP014145.1"/>
</dbReference>
<evidence type="ECO:0000256" key="1">
    <source>
        <dbReference type="SAM" id="Phobius"/>
    </source>
</evidence>
<feature type="transmembrane region" description="Helical" evidence="1">
    <location>
        <begin position="35"/>
        <end position="56"/>
    </location>
</feature>
<keyword evidence="1" id="KW-1133">Transmembrane helix</keyword>
<dbReference type="KEGG" id="mvd:AWU67_11180"/>
<reference evidence="3" key="2">
    <citation type="submission" date="2016-01" db="EMBL/GenBank/DDBJ databases">
        <title>First complete genome sequence of a species in the genus Microterricola, an extremophilic cold active enzyme producing strain ERGS5:02 isolated from Sikkim Himalaya.</title>
        <authorList>
            <person name="Kumar R."/>
            <person name="Singh D."/>
            <person name="Swarnkar M.K."/>
        </authorList>
    </citation>
    <scope>NUCLEOTIDE SEQUENCE [LARGE SCALE GENOMIC DNA]</scope>
    <source>
        <strain evidence="3">ERGS5:02</strain>
    </source>
</reference>
<keyword evidence="3" id="KW-1185">Reference proteome</keyword>